<dbReference type="EMBL" id="CAJJDM010000057">
    <property type="protein sequence ID" value="CAD8076271.1"/>
    <property type="molecule type" value="Genomic_DNA"/>
</dbReference>
<dbReference type="AlphaFoldDB" id="A0A8S1MDC0"/>
<feature type="compositionally biased region" description="Polar residues" evidence="1">
    <location>
        <begin position="39"/>
        <end position="63"/>
    </location>
</feature>
<reference evidence="2" key="1">
    <citation type="submission" date="2021-01" db="EMBL/GenBank/DDBJ databases">
        <authorList>
            <consortium name="Genoscope - CEA"/>
            <person name="William W."/>
        </authorList>
    </citation>
    <scope>NUCLEOTIDE SEQUENCE</scope>
</reference>
<accession>A0A8S1MDC0</accession>
<evidence type="ECO:0000313" key="3">
    <source>
        <dbReference type="Proteomes" id="UP000688137"/>
    </source>
</evidence>
<evidence type="ECO:0000313" key="2">
    <source>
        <dbReference type="EMBL" id="CAD8076271.1"/>
    </source>
</evidence>
<feature type="region of interest" description="Disordered" evidence="1">
    <location>
        <begin position="28"/>
        <end position="63"/>
    </location>
</feature>
<dbReference type="OMA" id="RLKGYTY"/>
<keyword evidence="3" id="KW-1185">Reference proteome</keyword>
<protein>
    <submittedName>
        <fullName evidence="2">Uncharacterized protein</fullName>
    </submittedName>
</protein>
<gene>
    <name evidence="2" type="ORF">PPRIM_AZ9-3.1.T0560022</name>
</gene>
<name>A0A8S1MDC0_PARPR</name>
<dbReference type="Proteomes" id="UP000688137">
    <property type="component" value="Unassembled WGS sequence"/>
</dbReference>
<proteinExistence type="predicted"/>
<sequence length="133" mass="15385">MKGQKLNLKGQPIQEISIFFEKPIQISPPSTPEEIYTIQPKSSRSTLNNKNTNVLSSSSNSQRILQQNNSLHLPKFPKSISPKKLCDQYISPLRLKGYTYNDIESPIQLRLPNRRATKLCSKVLQKYKKKYYM</sequence>
<comment type="caution">
    <text evidence="2">The sequence shown here is derived from an EMBL/GenBank/DDBJ whole genome shotgun (WGS) entry which is preliminary data.</text>
</comment>
<organism evidence="2 3">
    <name type="scientific">Paramecium primaurelia</name>
    <dbReference type="NCBI Taxonomy" id="5886"/>
    <lineage>
        <taxon>Eukaryota</taxon>
        <taxon>Sar</taxon>
        <taxon>Alveolata</taxon>
        <taxon>Ciliophora</taxon>
        <taxon>Intramacronucleata</taxon>
        <taxon>Oligohymenophorea</taxon>
        <taxon>Peniculida</taxon>
        <taxon>Parameciidae</taxon>
        <taxon>Paramecium</taxon>
    </lineage>
</organism>
<evidence type="ECO:0000256" key="1">
    <source>
        <dbReference type="SAM" id="MobiDB-lite"/>
    </source>
</evidence>